<sequence>MRAQLASALVALLAAPHLQPEALVLDGAASGTDTEVASAATAAVAAAARSVGQSLVSRLQHVLGALLSGSWAGWLRGSNKRLREVPAYGGTAHLWAALDGLPQHRLPDALRARIRAALPLPPEPAPLLLPEPLAGAPALAAADDMDDSGGPGSGGERLLSLARRWDPWTPLQPLAAGPPAIGAVSSAGVGSASLHGPVAPAVLLLAGCVKRRGGALAYAGGHDDDDCVL</sequence>
<dbReference type="Proteomes" id="UP000054498">
    <property type="component" value="Unassembled WGS sequence"/>
</dbReference>
<dbReference type="RefSeq" id="XP_013903734.1">
    <property type="nucleotide sequence ID" value="XM_014048280.1"/>
</dbReference>
<dbReference type="PANTHER" id="PTHR46567">
    <property type="entry name" value="MEDIATOR OF RNA POLYMERASE II TRANSCRIPTION SUBUNIT 12"/>
    <property type="match status" value="1"/>
</dbReference>
<proteinExistence type="predicted"/>
<dbReference type="GeneID" id="25736125"/>
<name>A0A0D2MPY4_9CHLO</name>
<feature type="chain" id="PRO_5002247945" evidence="1">
    <location>
        <begin position="21"/>
        <end position="229"/>
    </location>
</feature>
<keyword evidence="1" id="KW-0732">Signal</keyword>
<gene>
    <name evidence="2" type="ORF">MNEG_3247</name>
</gene>
<dbReference type="EMBL" id="KK100618">
    <property type="protein sequence ID" value="KIZ04715.1"/>
    <property type="molecule type" value="Genomic_DNA"/>
</dbReference>
<dbReference type="OrthoDB" id="550404at2759"/>
<feature type="signal peptide" evidence="1">
    <location>
        <begin position="1"/>
        <end position="20"/>
    </location>
</feature>
<evidence type="ECO:0000313" key="2">
    <source>
        <dbReference type="EMBL" id="KIZ04715.1"/>
    </source>
</evidence>
<protein>
    <submittedName>
        <fullName evidence="2">Uncharacterized protein</fullName>
    </submittedName>
</protein>
<dbReference type="STRING" id="145388.A0A0D2MPY4"/>
<keyword evidence="3" id="KW-1185">Reference proteome</keyword>
<reference evidence="2 3" key="1">
    <citation type="journal article" date="2013" name="BMC Genomics">
        <title>Reconstruction of the lipid metabolism for the microalga Monoraphidium neglectum from its genome sequence reveals characteristics suitable for biofuel production.</title>
        <authorList>
            <person name="Bogen C."/>
            <person name="Al-Dilaimi A."/>
            <person name="Albersmeier A."/>
            <person name="Wichmann J."/>
            <person name="Grundmann M."/>
            <person name="Rupp O."/>
            <person name="Lauersen K.J."/>
            <person name="Blifernez-Klassen O."/>
            <person name="Kalinowski J."/>
            <person name="Goesmann A."/>
            <person name="Mussgnug J.H."/>
            <person name="Kruse O."/>
        </authorList>
    </citation>
    <scope>NUCLEOTIDE SEQUENCE [LARGE SCALE GENOMIC DNA]</scope>
    <source>
        <strain evidence="2 3">SAG 48.87</strain>
    </source>
</reference>
<accession>A0A0D2MPY4</accession>
<evidence type="ECO:0000313" key="3">
    <source>
        <dbReference type="Proteomes" id="UP000054498"/>
    </source>
</evidence>
<dbReference type="PANTHER" id="PTHR46567:SF1">
    <property type="entry name" value="MEDIATOR OF RNA POLYMERASE II TRANSCRIPTION SUBUNIT 12"/>
    <property type="match status" value="1"/>
</dbReference>
<dbReference type="AlphaFoldDB" id="A0A0D2MPY4"/>
<evidence type="ECO:0000256" key="1">
    <source>
        <dbReference type="SAM" id="SignalP"/>
    </source>
</evidence>
<dbReference type="KEGG" id="mng:MNEG_3247"/>
<organism evidence="2 3">
    <name type="scientific">Monoraphidium neglectum</name>
    <dbReference type="NCBI Taxonomy" id="145388"/>
    <lineage>
        <taxon>Eukaryota</taxon>
        <taxon>Viridiplantae</taxon>
        <taxon>Chlorophyta</taxon>
        <taxon>core chlorophytes</taxon>
        <taxon>Chlorophyceae</taxon>
        <taxon>CS clade</taxon>
        <taxon>Sphaeropleales</taxon>
        <taxon>Selenastraceae</taxon>
        <taxon>Monoraphidium</taxon>
    </lineage>
</organism>